<name>A0ABW9Z5R0_9FLAO</name>
<dbReference type="RefSeq" id="WP_166536018.1">
    <property type="nucleotide sequence ID" value="NZ_JAABLM010000003.1"/>
</dbReference>
<sequence>MKKTLLTLALTAAFFSTNAQTNISFEASEGFTLGPIENQNGWVPAFGADSDISTLSVSNLRASSGTYALQFTSNSEEWGYYDGVLSPNIPSLGNVFEIGFDIYPESAVDSDHVIYALQSADLNFAAYLVFNYQGNILARTGTGTPAVDVGDYTANQWYNVRISFNYTTSTLTYYINGNQVHTGPTMGTTTGVDQLLFAYDNYGSGFTIDNVQVATSLSTDKFNTNTLSVFPNPSNGIVNISNAENALLNNVAVMDINGRTVKNIQLSDVLEAQINISDLSAGVYMMNISSDQGTITKKIVKN</sequence>
<evidence type="ECO:0000256" key="1">
    <source>
        <dbReference type="ARBA" id="ARBA00022729"/>
    </source>
</evidence>
<dbReference type="EMBL" id="JAABLM010000003">
    <property type="protein sequence ID" value="NBL64191.1"/>
    <property type="molecule type" value="Genomic_DNA"/>
</dbReference>
<comment type="caution">
    <text evidence="4">The sequence shown here is derived from an EMBL/GenBank/DDBJ whole genome shotgun (WGS) entry which is preliminary data.</text>
</comment>
<dbReference type="Proteomes" id="UP000798602">
    <property type="component" value="Unassembled WGS sequence"/>
</dbReference>
<keyword evidence="1 2" id="KW-0732">Signal</keyword>
<dbReference type="Pfam" id="PF13385">
    <property type="entry name" value="Laminin_G_3"/>
    <property type="match status" value="1"/>
</dbReference>
<dbReference type="InterPro" id="IPR026444">
    <property type="entry name" value="Secre_tail"/>
</dbReference>
<accession>A0ABW9Z5R0</accession>
<dbReference type="Gene3D" id="2.60.120.200">
    <property type="match status" value="1"/>
</dbReference>
<protein>
    <submittedName>
        <fullName evidence="4">T9SS type A sorting domain-containing protein</fullName>
    </submittedName>
</protein>
<feature type="domain" description="Secretion system C-terminal sorting" evidence="3">
    <location>
        <begin position="229"/>
        <end position="300"/>
    </location>
</feature>
<keyword evidence="5" id="KW-1185">Reference proteome</keyword>
<dbReference type="InterPro" id="IPR013320">
    <property type="entry name" value="ConA-like_dom_sf"/>
</dbReference>
<evidence type="ECO:0000256" key="2">
    <source>
        <dbReference type="SAM" id="SignalP"/>
    </source>
</evidence>
<dbReference type="Pfam" id="PF18962">
    <property type="entry name" value="Por_Secre_tail"/>
    <property type="match status" value="1"/>
</dbReference>
<evidence type="ECO:0000259" key="3">
    <source>
        <dbReference type="Pfam" id="PF18962"/>
    </source>
</evidence>
<dbReference type="NCBIfam" id="TIGR04183">
    <property type="entry name" value="Por_Secre_tail"/>
    <property type="match status" value="1"/>
</dbReference>
<evidence type="ECO:0000313" key="4">
    <source>
        <dbReference type="EMBL" id="NBL64191.1"/>
    </source>
</evidence>
<gene>
    <name evidence="4" type="ORF">GV828_03130</name>
</gene>
<proteinExistence type="predicted"/>
<dbReference type="SUPFAM" id="SSF49899">
    <property type="entry name" value="Concanavalin A-like lectins/glucanases"/>
    <property type="match status" value="1"/>
</dbReference>
<evidence type="ECO:0000313" key="5">
    <source>
        <dbReference type="Proteomes" id="UP000798602"/>
    </source>
</evidence>
<feature type="chain" id="PRO_5045066786" evidence="2">
    <location>
        <begin position="20"/>
        <end position="302"/>
    </location>
</feature>
<feature type="signal peptide" evidence="2">
    <location>
        <begin position="1"/>
        <end position="19"/>
    </location>
</feature>
<reference evidence="5" key="1">
    <citation type="submission" date="2020-01" db="EMBL/GenBank/DDBJ databases">
        <title>Sphingomonas sp. strain CSW-10.</title>
        <authorList>
            <person name="Chen W.-M."/>
        </authorList>
    </citation>
    <scope>NUCLEOTIDE SEQUENCE [LARGE SCALE GENOMIC DNA]</scope>
    <source>
        <strain evidence="5">NST-5</strain>
    </source>
</reference>
<organism evidence="4 5">
    <name type="scientific">Flavobacterium ichthyis</name>
    <dbReference type="NCBI Taxonomy" id="2698827"/>
    <lineage>
        <taxon>Bacteria</taxon>
        <taxon>Pseudomonadati</taxon>
        <taxon>Bacteroidota</taxon>
        <taxon>Flavobacteriia</taxon>
        <taxon>Flavobacteriales</taxon>
        <taxon>Flavobacteriaceae</taxon>
        <taxon>Flavobacterium</taxon>
    </lineage>
</organism>